<dbReference type="AlphaFoldDB" id="A0A0P4W675"/>
<sequence length="359" mass="41891">MSDVFSGIKHYLLKTNEISIDNNTFKLHYKATTFVLIACSLLLTQKHYFSDPIDCYMSSGLVGPDVLDTYCWIADVYTVPSQLHKQIGVETAHPGIGKSTSNDEKRYHRYYQWVTLFVYLQALLFYVPRFIWKNWEGGKVKMLVAELNTPIVDEEVKKKRLETIVNYFNINLHHHKIYAAKYIACEIFNFVNVILQIFFTDMFLGYEFLKYGREVLNFTGQEIGTRTDPMDRVFPKVTNCYFFHMGKSGTLEEHTTMCVMPLNILNEKIFIFLWFWYIIVAVLTGMGIIYRLVTLSPFVRKMLLRARSRLTPSVAVDQVASKCQYGDWFILTYLAKNMDPLILKDFMLELGKKFKGVDD</sequence>
<evidence type="ECO:0000256" key="1">
    <source>
        <dbReference type="ARBA" id="ARBA00004610"/>
    </source>
</evidence>
<comment type="similarity">
    <text evidence="12">Belongs to the pannexin family.</text>
</comment>
<dbReference type="EMBL" id="GDRN01080175">
    <property type="protein sequence ID" value="JAI62273.1"/>
    <property type="molecule type" value="Transcribed_RNA"/>
</dbReference>
<evidence type="ECO:0000256" key="8">
    <source>
        <dbReference type="ARBA" id="ARBA00022989"/>
    </source>
</evidence>
<dbReference type="PROSITE" id="PS51013">
    <property type="entry name" value="PANNEXIN"/>
    <property type="match status" value="1"/>
</dbReference>
<keyword evidence="8 12" id="KW-1133">Transmembrane helix</keyword>
<comment type="caution">
    <text evidence="12">Lacks conserved residue(s) required for the propagation of feature annotation.</text>
</comment>
<dbReference type="PANTHER" id="PTHR11893:SF38">
    <property type="entry name" value="INNEXIN INX7"/>
    <property type="match status" value="1"/>
</dbReference>
<dbReference type="GO" id="GO:0034220">
    <property type="term" value="P:monoatomic ion transmembrane transport"/>
    <property type="evidence" value="ECO:0007669"/>
    <property type="project" value="UniProtKB-KW"/>
</dbReference>
<keyword evidence="3 12" id="KW-0813">Transport</keyword>
<evidence type="ECO:0000256" key="4">
    <source>
        <dbReference type="ARBA" id="ARBA00022475"/>
    </source>
</evidence>
<keyword evidence="9 12" id="KW-0406">Ion transport</keyword>
<protein>
    <recommendedName>
        <fullName evidence="12">Innexin</fullName>
    </recommendedName>
</protein>
<keyword evidence="10 12" id="KW-0472">Membrane</keyword>
<feature type="transmembrane region" description="Helical" evidence="12">
    <location>
        <begin position="110"/>
        <end position="132"/>
    </location>
</feature>
<feature type="transmembrane region" description="Helical" evidence="12">
    <location>
        <begin position="179"/>
        <end position="199"/>
    </location>
</feature>
<evidence type="ECO:0000313" key="13">
    <source>
        <dbReference type="EMBL" id="JAI62273.1"/>
    </source>
</evidence>
<evidence type="ECO:0000256" key="10">
    <source>
        <dbReference type="ARBA" id="ARBA00023136"/>
    </source>
</evidence>
<evidence type="ECO:0000256" key="5">
    <source>
        <dbReference type="ARBA" id="ARBA00022692"/>
    </source>
</evidence>
<dbReference type="Pfam" id="PF00876">
    <property type="entry name" value="Innexin"/>
    <property type="match status" value="1"/>
</dbReference>
<evidence type="ECO:0000256" key="12">
    <source>
        <dbReference type="RuleBase" id="RU010713"/>
    </source>
</evidence>
<evidence type="ECO:0000256" key="6">
    <source>
        <dbReference type="ARBA" id="ARBA00022868"/>
    </source>
</evidence>
<dbReference type="GO" id="GO:0005243">
    <property type="term" value="F:gap junction channel activity"/>
    <property type="evidence" value="ECO:0007669"/>
    <property type="project" value="TreeGrafter"/>
</dbReference>
<evidence type="ECO:0000256" key="2">
    <source>
        <dbReference type="ARBA" id="ARBA00004651"/>
    </source>
</evidence>
<name>A0A0P4W675_SCYOL</name>
<keyword evidence="4" id="KW-1003">Cell membrane</keyword>
<reference evidence="13" key="1">
    <citation type="submission" date="2015-09" db="EMBL/GenBank/DDBJ databases">
        <title>Scylla olivacea transcriptome.</title>
        <authorList>
            <person name="Ikhwanuddin M."/>
        </authorList>
    </citation>
    <scope>NUCLEOTIDE SEQUENCE</scope>
</reference>
<evidence type="ECO:0000256" key="9">
    <source>
        <dbReference type="ARBA" id="ARBA00023065"/>
    </source>
</evidence>
<evidence type="ECO:0000256" key="11">
    <source>
        <dbReference type="ARBA" id="ARBA00023303"/>
    </source>
</evidence>
<comment type="function">
    <text evidence="12">Structural component of the gap junctions.</text>
</comment>
<keyword evidence="5 12" id="KW-0812">Transmembrane</keyword>
<keyword evidence="7" id="KW-0965">Cell junction</keyword>
<dbReference type="GO" id="GO:0007602">
    <property type="term" value="P:phototransduction"/>
    <property type="evidence" value="ECO:0007669"/>
    <property type="project" value="TreeGrafter"/>
</dbReference>
<accession>A0A0P4W675</accession>
<keyword evidence="6" id="KW-0303">Gap junction</keyword>
<organism evidence="13">
    <name type="scientific">Scylla olivacea</name>
    <name type="common">Orange mud crab</name>
    <name type="synonym">Cancer olivacea</name>
    <dbReference type="NCBI Taxonomy" id="85551"/>
    <lineage>
        <taxon>Eukaryota</taxon>
        <taxon>Metazoa</taxon>
        <taxon>Ecdysozoa</taxon>
        <taxon>Arthropoda</taxon>
        <taxon>Crustacea</taxon>
        <taxon>Multicrustacea</taxon>
        <taxon>Malacostraca</taxon>
        <taxon>Eumalacostraca</taxon>
        <taxon>Eucarida</taxon>
        <taxon>Decapoda</taxon>
        <taxon>Pleocyemata</taxon>
        <taxon>Brachyura</taxon>
        <taxon>Eubrachyura</taxon>
        <taxon>Portunoidea</taxon>
        <taxon>Portunidae</taxon>
        <taxon>Portuninae</taxon>
        <taxon>Scylla</taxon>
    </lineage>
</organism>
<proteinExistence type="inferred from homology"/>
<keyword evidence="11 12" id="KW-0407">Ion channel</keyword>
<dbReference type="PANTHER" id="PTHR11893">
    <property type="entry name" value="INNEXIN"/>
    <property type="match status" value="1"/>
</dbReference>
<evidence type="ECO:0000256" key="7">
    <source>
        <dbReference type="ARBA" id="ARBA00022949"/>
    </source>
</evidence>
<gene>
    <name evidence="12" type="primary">inx</name>
</gene>
<comment type="subcellular location">
    <subcellularLocation>
        <location evidence="1">Cell junction</location>
        <location evidence="1">Gap junction</location>
    </subcellularLocation>
    <subcellularLocation>
        <location evidence="2 12">Cell membrane</location>
        <topology evidence="2 12">Multi-pass membrane protein</topology>
    </subcellularLocation>
</comment>
<dbReference type="GO" id="GO:0005921">
    <property type="term" value="C:gap junction"/>
    <property type="evidence" value="ECO:0007669"/>
    <property type="project" value="UniProtKB-SubCell"/>
</dbReference>
<dbReference type="InterPro" id="IPR000990">
    <property type="entry name" value="Innexin"/>
</dbReference>
<evidence type="ECO:0000256" key="3">
    <source>
        <dbReference type="ARBA" id="ARBA00022448"/>
    </source>
</evidence>
<dbReference type="PRINTS" id="PR01262">
    <property type="entry name" value="INNEXIN"/>
</dbReference>
<feature type="transmembrane region" description="Helical" evidence="12">
    <location>
        <begin position="269"/>
        <end position="293"/>
    </location>
</feature>
<dbReference type="GO" id="GO:0005886">
    <property type="term" value="C:plasma membrane"/>
    <property type="evidence" value="ECO:0007669"/>
    <property type="project" value="UniProtKB-SubCell"/>
</dbReference>